<dbReference type="GO" id="GO:0003700">
    <property type="term" value="F:DNA-binding transcription factor activity"/>
    <property type="evidence" value="ECO:0007669"/>
    <property type="project" value="InterPro"/>
</dbReference>
<dbReference type="InterPro" id="IPR036390">
    <property type="entry name" value="WH_DNA-bd_sf"/>
</dbReference>
<dbReference type="InterPro" id="IPR001845">
    <property type="entry name" value="HTH_ArsR_DNA-bd_dom"/>
</dbReference>
<dbReference type="CDD" id="cd00090">
    <property type="entry name" value="HTH_ARSR"/>
    <property type="match status" value="1"/>
</dbReference>
<comment type="caution">
    <text evidence="2">The sequence shown here is derived from an EMBL/GenBank/DDBJ whole genome shotgun (WGS) entry which is preliminary data.</text>
</comment>
<proteinExistence type="predicted"/>
<protein>
    <submittedName>
        <fullName evidence="2">Helix-turn-helix transcriptional regulator</fullName>
    </submittedName>
</protein>
<dbReference type="Proteomes" id="UP000322244">
    <property type="component" value="Unassembled WGS sequence"/>
</dbReference>
<dbReference type="AlphaFoldDB" id="A0A5A7S909"/>
<organism evidence="2 3">
    <name type="scientific">Antrihabitans cavernicola</name>
    <dbReference type="NCBI Taxonomy" id="2495913"/>
    <lineage>
        <taxon>Bacteria</taxon>
        <taxon>Bacillati</taxon>
        <taxon>Actinomycetota</taxon>
        <taxon>Actinomycetes</taxon>
        <taxon>Mycobacteriales</taxon>
        <taxon>Nocardiaceae</taxon>
        <taxon>Antrihabitans</taxon>
    </lineage>
</organism>
<evidence type="ECO:0000313" key="3">
    <source>
        <dbReference type="Proteomes" id="UP000322244"/>
    </source>
</evidence>
<reference evidence="2 3" key="1">
    <citation type="submission" date="2019-07" db="EMBL/GenBank/DDBJ databases">
        <title>Rhodococcus cavernicolus sp. nov., isolated from a cave.</title>
        <authorList>
            <person name="Lee S.D."/>
        </authorList>
    </citation>
    <scope>NUCLEOTIDE SEQUENCE [LARGE SCALE GENOMIC DNA]</scope>
    <source>
        <strain evidence="2 3">C1-24</strain>
    </source>
</reference>
<sequence>MVERLCRGPASVSELAKPLDMSLPAVVQHLQVLEASGLVRSEKIGRVRTCQIEPTTLRTAEHWISERRTIWEGRLDRLGAFLDDDE</sequence>
<evidence type="ECO:0000259" key="1">
    <source>
        <dbReference type="PROSITE" id="PS50987"/>
    </source>
</evidence>
<evidence type="ECO:0000313" key="2">
    <source>
        <dbReference type="EMBL" id="KAA0021123.1"/>
    </source>
</evidence>
<dbReference type="Gene3D" id="1.10.10.10">
    <property type="entry name" value="Winged helix-like DNA-binding domain superfamily/Winged helix DNA-binding domain"/>
    <property type="match status" value="1"/>
</dbReference>
<keyword evidence="3" id="KW-1185">Reference proteome</keyword>
<dbReference type="Pfam" id="PF01022">
    <property type="entry name" value="HTH_5"/>
    <property type="match status" value="1"/>
</dbReference>
<name>A0A5A7S909_9NOCA</name>
<dbReference type="PROSITE" id="PS50987">
    <property type="entry name" value="HTH_ARSR_2"/>
    <property type="match status" value="1"/>
</dbReference>
<gene>
    <name evidence="2" type="ORF">FOY51_20545</name>
</gene>
<dbReference type="PANTHER" id="PTHR38600:SF2">
    <property type="entry name" value="SLL0088 PROTEIN"/>
    <property type="match status" value="1"/>
</dbReference>
<accession>A0A5A7S909</accession>
<dbReference type="InterPro" id="IPR011991">
    <property type="entry name" value="ArsR-like_HTH"/>
</dbReference>
<feature type="domain" description="HTH arsR-type" evidence="1">
    <location>
        <begin position="1"/>
        <end position="72"/>
    </location>
</feature>
<dbReference type="PANTHER" id="PTHR38600">
    <property type="entry name" value="TRANSCRIPTIONAL REGULATORY PROTEIN"/>
    <property type="match status" value="1"/>
</dbReference>
<dbReference type="InterPro" id="IPR036388">
    <property type="entry name" value="WH-like_DNA-bd_sf"/>
</dbReference>
<dbReference type="EMBL" id="VLNY01000012">
    <property type="protein sequence ID" value="KAA0021123.1"/>
    <property type="molecule type" value="Genomic_DNA"/>
</dbReference>
<dbReference type="SUPFAM" id="SSF46785">
    <property type="entry name" value="Winged helix' DNA-binding domain"/>
    <property type="match status" value="1"/>
</dbReference>
<dbReference type="OrthoDB" id="9806976at2"/>